<organism evidence="2 3">
    <name type="scientific">Adiantum capillus-veneris</name>
    <name type="common">Maidenhair fern</name>
    <dbReference type="NCBI Taxonomy" id="13818"/>
    <lineage>
        <taxon>Eukaryota</taxon>
        <taxon>Viridiplantae</taxon>
        <taxon>Streptophyta</taxon>
        <taxon>Embryophyta</taxon>
        <taxon>Tracheophyta</taxon>
        <taxon>Polypodiopsida</taxon>
        <taxon>Polypodiidae</taxon>
        <taxon>Polypodiales</taxon>
        <taxon>Pteridineae</taxon>
        <taxon>Pteridaceae</taxon>
        <taxon>Vittarioideae</taxon>
        <taxon>Adiantum</taxon>
    </lineage>
</organism>
<name>A0A9D4U922_ADICA</name>
<dbReference type="NCBIfam" id="TIGR04168">
    <property type="entry name" value="TIGR04168 family protein"/>
    <property type="match status" value="1"/>
</dbReference>
<evidence type="ECO:0000259" key="1">
    <source>
        <dbReference type="Pfam" id="PF00149"/>
    </source>
</evidence>
<dbReference type="PANTHER" id="PTHR35769:SF2">
    <property type="entry name" value="CALCINEURIN-LIKE METALLO-PHOSPHOESTERASE SUPERFAMILY PROTEIN"/>
    <property type="match status" value="1"/>
</dbReference>
<dbReference type="EMBL" id="JABFUD020000021">
    <property type="protein sequence ID" value="KAI5063267.1"/>
    <property type="molecule type" value="Genomic_DNA"/>
</dbReference>
<accession>A0A9D4U922</accession>
<dbReference type="Gene3D" id="3.60.21.10">
    <property type="match status" value="1"/>
</dbReference>
<dbReference type="OrthoDB" id="3664at2759"/>
<dbReference type="InterPro" id="IPR027629">
    <property type="entry name" value="DevT-like"/>
</dbReference>
<reference evidence="2" key="1">
    <citation type="submission" date="2021-01" db="EMBL/GenBank/DDBJ databases">
        <title>Adiantum capillus-veneris genome.</title>
        <authorList>
            <person name="Fang Y."/>
            <person name="Liao Q."/>
        </authorList>
    </citation>
    <scope>NUCLEOTIDE SEQUENCE</scope>
    <source>
        <strain evidence="2">H3</strain>
        <tissue evidence="2">Leaf</tissue>
    </source>
</reference>
<dbReference type="AlphaFoldDB" id="A0A9D4U922"/>
<dbReference type="PANTHER" id="PTHR35769">
    <property type="entry name" value="CALCINEURIN-LIKE METALLO-PHOSPHOESTERASE SUPERFAMILY PROTEIN"/>
    <property type="match status" value="1"/>
</dbReference>
<protein>
    <recommendedName>
        <fullName evidence="1">Calcineurin-like phosphoesterase domain-containing protein</fullName>
    </recommendedName>
</protein>
<comment type="caution">
    <text evidence="2">The sequence shown here is derived from an EMBL/GenBank/DDBJ whole genome shotgun (WGS) entry which is preliminary data.</text>
</comment>
<dbReference type="InterPro" id="IPR029052">
    <property type="entry name" value="Metallo-depent_PP-like"/>
</dbReference>
<dbReference type="Pfam" id="PF00149">
    <property type="entry name" value="Metallophos"/>
    <property type="match status" value="1"/>
</dbReference>
<feature type="domain" description="Calcineurin-like phosphoesterase" evidence="1">
    <location>
        <begin position="14"/>
        <end position="230"/>
    </location>
</feature>
<evidence type="ECO:0000313" key="3">
    <source>
        <dbReference type="Proteomes" id="UP000886520"/>
    </source>
</evidence>
<gene>
    <name evidence="2" type="ORF">GOP47_0021814</name>
</gene>
<dbReference type="GO" id="GO:0016787">
    <property type="term" value="F:hydrolase activity"/>
    <property type="evidence" value="ECO:0007669"/>
    <property type="project" value="InterPro"/>
</dbReference>
<dbReference type="InterPro" id="IPR004843">
    <property type="entry name" value="Calcineurin-like_PHP"/>
</dbReference>
<evidence type="ECO:0000313" key="2">
    <source>
        <dbReference type="EMBL" id="KAI5063267.1"/>
    </source>
</evidence>
<dbReference type="SUPFAM" id="SSF56300">
    <property type="entry name" value="Metallo-dependent phosphatases"/>
    <property type="match status" value="1"/>
</dbReference>
<sequence length="323" mass="35540">MWSSTSFLLPWLSLHDQWDDFEDTRALRELKPDLVLFTGDFGDENVELVHSISKLNFLKAAILGNHDCWYTAELFSRQDVSPGYSPCKSECNAVDAQLQSLQDSHIGYKRMDISELKLSIIGARPFSTGGNTFGPAYGIITQRFGIQGMNHSAGKISSLALQAPTGHVLVFLGHNGPTGLGSKPMDICGKDWSAKSSGDHGDPDLEAALKKVKERGSHNVQLVIFGHMHKTLSLGRGERTMLVRGQDNIIYVNAAVVPRVIAIDASKCHPNNTGLQTFRNFTVIDLNNGQVEKISETWVRVGDNVSVDHEHILYSSLTPQQSV</sequence>
<dbReference type="Proteomes" id="UP000886520">
    <property type="component" value="Chromosome 21"/>
</dbReference>
<proteinExistence type="predicted"/>
<keyword evidence="3" id="KW-1185">Reference proteome</keyword>